<keyword evidence="1" id="KW-0812">Transmembrane</keyword>
<gene>
    <name evidence="2" type="ORF">HG15A2_13730</name>
</gene>
<dbReference type="EMBL" id="CP036263">
    <property type="protein sequence ID" value="QDS98101.1"/>
    <property type="molecule type" value="Genomic_DNA"/>
</dbReference>
<organism evidence="2 3">
    <name type="scientific">Adhaeretor mobilis</name>
    <dbReference type="NCBI Taxonomy" id="1930276"/>
    <lineage>
        <taxon>Bacteria</taxon>
        <taxon>Pseudomonadati</taxon>
        <taxon>Planctomycetota</taxon>
        <taxon>Planctomycetia</taxon>
        <taxon>Pirellulales</taxon>
        <taxon>Lacipirellulaceae</taxon>
        <taxon>Adhaeretor</taxon>
    </lineage>
</organism>
<evidence type="ECO:0000256" key="1">
    <source>
        <dbReference type="SAM" id="Phobius"/>
    </source>
</evidence>
<proteinExistence type="predicted"/>
<evidence type="ECO:0000313" key="2">
    <source>
        <dbReference type="EMBL" id="QDS98101.1"/>
    </source>
</evidence>
<keyword evidence="1" id="KW-0472">Membrane</keyword>
<evidence type="ECO:0000313" key="3">
    <source>
        <dbReference type="Proteomes" id="UP000319852"/>
    </source>
</evidence>
<sequence length="195" mass="22408">MGGEYYVKSFEKGCHLKEGNFANLAIDQSDGTIELPSGDTRIRWLLLKIFSITFPLIVTWLLVKQPDDLWYAGIPVLAWIIASIFPDRELDLKNKIVTLNMRFLQKVTLFSWQWPIGDSHVIQIHVEAYGSPGSGNHGYVHKVCSVENRKRITVRDFVLRTKVHQDEISEFARSVGEALELKCEGYVEKPGFFWH</sequence>
<name>A0A517MT87_9BACT</name>
<keyword evidence="3" id="KW-1185">Reference proteome</keyword>
<feature type="transmembrane region" description="Helical" evidence="1">
    <location>
        <begin position="45"/>
        <end position="63"/>
    </location>
</feature>
<protein>
    <submittedName>
        <fullName evidence="2">Uncharacterized protein</fullName>
    </submittedName>
</protein>
<reference evidence="2 3" key="1">
    <citation type="submission" date="2019-02" db="EMBL/GenBank/DDBJ databases">
        <title>Deep-cultivation of Planctomycetes and their phenomic and genomic characterization uncovers novel biology.</title>
        <authorList>
            <person name="Wiegand S."/>
            <person name="Jogler M."/>
            <person name="Boedeker C."/>
            <person name="Pinto D."/>
            <person name="Vollmers J."/>
            <person name="Rivas-Marin E."/>
            <person name="Kohn T."/>
            <person name="Peeters S.H."/>
            <person name="Heuer A."/>
            <person name="Rast P."/>
            <person name="Oberbeckmann S."/>
            <person name="Bunk B."/>
            <person name="Jeske O."/>
            <person name="Meyerdierks A."/>
            <person name="Storesund J.E."/>
            <person name="Kallscheuer N."/>
            <person name="Luecker S."/>
            <person name="Lage O.M."/>
            <person name="Pohl T."/>
            <person name="Merkel B.J."/>
            <person name="Hornburger P."/>
            <person name="Mueller R.-W."/>
            <person name="Bruemmer F."/>
            <person name="Labrenz M."/>
            <person name="Spormann A.M."/>
            <person name="Op den Camp H."/>
            <person name="Overmann J."/>
            <person name="Amann R."/>
            <person name="Jetten M.S.M."/>
            <person name="Mascher T."/>
            <person name="Medema M.H."/>
            <person name="Devos D.P."/>
            <person name="Kaster A.-K."/>
            <person name="Ovreas L."/>
            <person name="Rohde M."/>
            <person name="Galperin M.Y."/>
            <person name="Jogler C."/>
        </authorList>
    </citation>
    <scope>NUCLEOTIDE SEQUENCE [LARGE SCALE GENOMIC DNA]</scope>
    <source>
        <strain evidence="2 3">HG15A2</strain>
    </source>
</reference>
<keyword evidence="1" id="KW-1133">Transmembrane helix</keyword>
<dbReference type="KEGG" id="amob:HG15A2_13730"/>
<dbReference type="Proteomes" id="UP000319852">
    <property type="component" value="Chromosome"/>
</dbReference>
<feature type="transmembrane region" description="Helical" evidence="1">
    <location>
        <begin position="69"/>
        <end position="86"/>
    </location>
</feature>
<accession>A0A517MT87</accession>
<dbReference type="AlphaFoldDB" id="A0A517MT87"/>